<evidence type="ECO:0000313" key="1">
    <source>
        <dbReference type="EMBL" id="KEQ92578.1"/>
    </source>
</evidence>
<gene>
    <name evidence="1" type="ORF">AUEXF2481DRAFT_43021</name>
</gene>
<dbReference type="PANTHER" id="PTHR48100:SF1">
    <property type="entry name" value="HISTIDINE PHOSPHATASE FAMILY PROTEIN-RELATED"/>
    <property type="match status" value="1"/>
</dbReference>
<dbReference type="SMART" id="SM00855">
    <property type="entry name" value="PGAM"/>
    <property type="match status" value="1"/>
</dbReference>
<dbReference type="SUPFAM" id="SSF53254">
    <property type="entry name" value="Phosphoglycerate mutase-like"/>
    <property type="match status" value="1"/>
</dbReference>
<keyword evidence="2" id="KW-1185">Reference proteome</keyword>
<dbReference type="OrthoDB" id="496981at2759"/>
<name>A0A074Y467_AURSE</name>
<dbReference type="GeneID" id="25367296"/>
<dbReference type="RefSeq" id="XP_013340999.1">
    <property type="nucleotide sequence ID" value="XM_013485545.1"/>
</dbReference>
<dbReference type="InterPro" id="IPR050275">
    <property type="entry name" value="PGM_Phosphatase"/>
</dbReference>
<evidence type="ECO:0000313" key="2">
    <source>
        <dbReference type="Proteomes" id="UP000030641"/>
    </source>
</evidence>
<dbReference type="HOGENOM" id="CLU_039184_0_1_1"/>
<dbReference type="Gene3D" id="3.40.50.1240">
    <property type="entry name" value="Phosphoglycerate mutase-like"/>
    <property type="match status" value="1"/>
</dbReference>
<accession>A0A074Y467</accession>
<organism evidence="1 2">
    <name type="scientific">Aureobasidium subglaciale (strain EXF-2481)</name>
    <name type="common">Aureobasidium pullulans var. subglaciale</name>
    <dbReference type="NCBI Taxonomy" id="1043005"/>
    <lineage>
        <taxon>Eukaryota</taxon>
        <taxon>Fungi</taxon>
        <taxon>Dikarya</taxon>
        <taxon>Ascomycota</taxon>
        <taxon>Pezizomycotina</taxon>
        <taxon>Dothideomycetes</taxon>
        <taxon>Dothideomycetidae</taxon>
        <taxon>Dothideales</taxon>
        <taxon>Saccotheciaceae</taxon>
        <taxon>Aureobasidium</taxon>
    </lineage>
</organism>
<protein>
    <recommendedName>
        <fullName evidence="3">Phosphoglycerate mutase family protein</fullName>
    </recommendedName>
</protein>
<dbReference type="InterPro" id="IPR029033">
    <property type="entry name" value="His_PPase_superfam"/>
</dbReference>
<dbReference type="FunCoup" id="A0A074Y467">
    <property type="interactions" value="165"/>
</dbReference>
<dbReference type="OMA" id="NWVDARL"/>
<dbReference type="InParanoid" id="A0A074Y467"/>
<proteinExistence type="predicted"/>
<dbReference type="AlphaFoldDB" id="A0A074Y467"/>
<dbReference type="InterPro" id="IPR013078">
    <property type="entry name" value="His_Pase_superF_clade-1"/>
</dbReference>
<dbReference type="EMBL" id="KL584770">
    <property type="protein sequence ID" value="KEQ92578.1"/>
    <property type="molecule type" value="Genomic_DNA"/>
</dbReference>
<dbReference type="GO" id="GO:0005737">
    <property type="term" value="C:cytoplasm"/>
    <property type="evidence" value="ECO:0007669"/>
    <property type="project" value="TreeGrafter"/>
</dbReference>
<dbReference type="Pfam" id="PF00300">
    <property type="entry name" value="His_Phos_1"/>
    <property type="match status" value="1"/>
</dbReference>
<evidence type="ECO:0008006" key="3">
    <source>
        <dbReference type="Google" id="ProtNLM"/>
    </source>
</evidence>
<dbReference type="Proteomes" id="UP000030641">
    <property type="component" value="Unassembled WGS sequence"/>
</dbReference>
<reference evidence="1 2" key="1">
    <citation type="journal article" date="2014" name="BMC Genomics">
        <title>Genome sequencing of four Aureobasidium pullulans varieties: biotechnological potential, stress tolerance, and description of new species.</title>
        <authorList>
            <person name="Gostin Ar C."/>
            <person name="Ohm R.A."/>
            <person name="Kogej T."/>
            <person name="Sonjak S."/>
            <person name="Turk M."/>
            <person name="Zajc J."/>
            <person name="Zalar P."/>
            <person name="Grube M."/>
            <person name="Sun H."/>
            <person name="Han J."/>
            <person name="Sharma A."/>
            <person name="Chiniquy J."/>
            <person name="Ngan C.Y."/>
            <person name="Lipzen A."/>
            <person name="Barry K."/>
            <person name="Grigoriev I.V."/>
            <person name="Gunde-Cimerman N."/>
        </authorList>
    </citation>
    <scope>NUCLEOTIDE SEQUENCE [LARGE SCALE GENOMIC DNA]</scope>
    <source>
        <strain evidence="1 2">EXF-2481</strain>
    </source>
</reference>
<dbReference type="GO" id="GO:0016791">
    <property type="term" value="F:phosphatase activity"/>
    <property type="evidence" value="ECO:0007669"/>
    <property type="project" value="TreeGrafter"/>
</dbReference>
<dbReference type="CDD" id="cd07067">
    <property type="entry name" value="HP_PGM_like"/>
    <property type="match status" value="1"/>
</dbReference>
<dbReference type="PANTHER" id="PTHR48100">
    <property type="entry name" value="BROAD-SPECIFICITY PHOSPHATASE YOR283W-RELATED"/>
    <property type="match status" value="1"/>
</dbReference>
<sequence>MATITLPPSDAKYRFSIVPNIFKQALADTDADAFDYAKENFGLIDQVYPSDDTLEDASGKTQWQRFEHYIHELNKNASPGVEYKVLYLGRHGQGYHNVAETRYGTKLWDSYWAKQEGDEHANWADAHLTPIGKQQALDVNTFWRSALAQAKIPAPEIYYTSPFYRCLQTSWLSFHDLPLPSSRPFTPIVVEGLRETNGVHTCDRRGPSSIIRADFPSYSLDPALPETDETWTPEYREKPTEHILREHAFLEKVWGEREGVQWVSFTAHSGTCAAVLGAVGHRRFGLPTGGVIPIVVKGEKLKA</sequence>